<protein>
    <submittedName>
        <fullName evidence="1">Uncharacterized protein</fullName>
    </submittedName>
</protein>
<reference evidence="1" key="3">
    <citation type="submission" date="2021-05" db="UniProtKB">
        <authorList>
            <consortium name="EnsemblPlants"/>
        </authorList>
    </citation>
    <scope>IDENTIFICATION</scope>
    <source>
        <strain evidence="1">cv. B73</strain>
    </source>
</reference>
<organism evidence="1 2">
    <name type="scientific">Zea mays</name>
    <name type="common">Maize</name>
    <dbReference type="NCBI Taxonomy" id="4577"/>
    <lineage>
        <taxon>Eukaryota</taxon>
        <taxon>Viridiplantae</taxon>
        <taxon>Streptophyta</taxon>
        <taxon>Embryophyta</taxon>
        <taxon>Tracheophyta</taxon>
        <taxon>Spermatophyta</taxon>
        <taxon>Magnoliopsida</taxon>
        <taxon>Liliopsida</taxon>
        <taxon>Poales</taxon>
        <taxon>Poaceae</taxon>
        <taxon>PACMAD clade</taxon>
        <taxon>Panicoideae</taxon>
        <taxon>Andropogonodae</taxon>
        <taxon>Andropogoneae</taxon>
        <taxon>Tripsacinae</taxon>
        <taxon>Zea</taxon>
    </lineage>
</organism>
<reference evidence="1" key="2">
    <citation type="submission" date="2019-07" db="EMBL/GenBank/DDBJ databases">
        <authorList>
            <person name="Seetharam A."/>
            <person name="Woodhouse M."/>
            <person name="Cannon E."/>
        </authorList>
    </citation>
    <scope>NUCLEOTIDE SEQUENCE [LARGE SCALE GENOMIC DNA]</scope>
    <source>
        <strain evidence="1">cv. B73</strain>
    </source>
</reference>
<keyword evidence="2" id="KW-1185">Reference proteome</keyword>
<dbReference type="AlphaFoldDB" id="A0A804NUI6"/>
<evidence type="ECO:0000313" key="2">
    <source>
        <dbReference type="Proteomes" id="UP000007305"/>
    </source>
</evidence>
<dbReference type="EnsemblPlants" id="Zm00001eb187270_T001">
    <property type="protein sequence ID" value="Zm00001eb187270_P001"/>
    <property type="gene ID" value="Zm00001eb187270"/>
</dbReference>
<name>A0A804NUI6_MAIZE</name>
<sequence length="189" mass="19767">MEPMSGVAPAYSCRASRNLSCSCSVQLSRDLVMVYGFRTFLLASSPDPAASDWACGGGGGALAETIERRSGGDLNVRRWPRRVVRSRGDGGGVCCPVCVSSCGAAAVRVVAWAGGAGWVGLGYDGRAVMWVVAPRVRSFRRFQRLAAGAPAFSSLRFAWCARPQAGACGCAGGCHCRPLARRPSHAVAL</sequence>
<reference evidence="2" key="1">
    <citation type="journal article" date="2009" name="Science">
        <title>The B73 maize genome: complexity, diversity, and dynamics.</title>
        <authorList>
            <person name="Schnable P.S."/>
            <person name="Ware D."/>
            <person name="Fulton R.S."/>
            <person name="Stein J.C."/>
            <person name="Wei F."/>
            <person name="Pasternak S."/>
            <person name="Liang C."/>
            <person name="Zhang J."/>
            <person name="Fulton L."/>
            <person name="Graves T.A."/>
            <person name="Minx P."/>
            <person name="Reily A.D."/>
            <person name="Courtney L."/>
            <person name="Kruchowski S.S."/>
            <person name="Tomlinson C."/>
            <person name="Strong C."/>
            <person name="Delehaunty K."/>
            <person name="Fronick C."/>
            <person name="Courtney B."/>
            <person name="Rock S.M."/>
            <person name="Belter E."/>
            <person name="Du F."/>
            <person name="Kim K."/>
            <person name="Abbott R.M."/>
            <person name="Cotton M."/>
            <person name="Levy A."/>
            <person name="Marchetto P."/>
            <person name="Ochoa K."/>
            <person name="Jackson S.M."/>
            <person name="Gillam B."/>
            <person name="Chen W."/>
            <person name="Yan L."/>
            <person name="Higginbotham J."/>
            <person name="Cardenas M."/>
            <person name="Waligorski J."/>
            <person name="Applebaum E."/>
            <person name="Phelps L."/>
            <person name="Falcone J."/>
            <person name="Kanchi K."/>
            <person name="Thane T."/>
            <person name="Scimone A."/>
            <person name="Thane N."/>
            <person name="Henke J."/>
            <person name="Wang T."/>
            <person name="Ruppert J."/>
            <person name="Shah N."/>
            <person name="Rotter K."/>
            <person name="Hodges J."/>
            <person name="Ingenthron E."/>
            <person name="Cordes M."/>
            <person name="Kohlberg S."/>
            <person name="Sgro J."/>
            <person name="Delgado B."/>
            <person name="Mead K."/>
            <person name="Chinwalla A."/>
            <person name="Leonard S."/>
            <person name="Crouse K."/>
            <person name="Collura K."/>
            <person name="Kudrna D."/>
            <person name="Currie J."/>
            <person name="He R."/>
            <person name="Angelova A."/>
            <person name="Rajasekar S."/>
            <person name="Mueller T."/>
            <person name="Lomeli R."/>
            <person name="Scara G."/>
            <person name="Ko A."/>
            <person name="Delaney K."/>
            <person name="Wissotski M."/>
            <person name="Lopez G."/>
            <person name="Campos D."/>
            <person name="Braidotti M."/>
            <person name="Ashley E."/>
            <person name="Golser W."/>
            <person name="Kim H."/>
            <person name="Lee S."/>
            <person name="Lin J."/>
            <person name="Dujmic Z."/>
            <person name="Kim W."/>
            <person name="Talag J."/>
            <person name="Zuccolo A."/>
            <person name="Fan C."/>
            <person name="Sebastian A."/>
            <person name="Kramer M."/>
            <person name="Spiegel L."/>
            <person name="Nascimento L."/>
            <person name="Zutavern T."/>
            <person name="Miller B."/>
            <person name="Ambroise C."/>
            <person name="Muller S."/>
            <person name="Spooner W."/>
            <person name="Narechania A."/>
            <person name="Ren L."/>
            <person name="Wei S."/>
            <person name="Kumari S."/>
            <person name="Faga B."/>
            <person name="Levy M.J."/>
            <person name="McMahan L."/>
            <person name="Van Buren P."/>
            <person name="Vaughn M.W."/>
            <person name="Ying K."/>
            <person name="Yeh C.-T."/>
            <person name="Emrich S.J."/>
            <person name="Jia Y."/>
            <person name="Kalyanaraman A."/>
            <person name="Hsia A.-P."/>
            <person name="Barbazuk W.B."/>
            <person name="Baucom R.S."/>
            <person name="Brutnell T.P."/>
            <person name="Carpita N.C."/>
            <person name="Chaparro C."/>
            <person name="Chia J.-M."/>
            <person name="Deragon J.-M."/>
            <person name="Estill J.C."/>
            <person name="Fu Y."/>
            <person name="Jeddeloh J.A."/>
            <person name="Han Y."/>
            <person name="Lee H."/>
            <person name="Li P."/>
            <person name="Lisch D.R."/>
            <person name="Liu S."/>
            <person name="Liu Z."/>
            <person name="Nagel D.H."/>
            <person name="McCann M.C."/>
            <person name="SanMiguel P."/>
            <person name="Myers A.M."/>
            <person name="Nettleton D."/>
            <person name="Nguyen J."/>
            <person name="Penning B.W."/>
            <person name="Ponnala L."/>
            <person name="Schneider K.L."/>
            <person name="Schwartz D.C."/>
            <person name="Sharma A."/>
            <person name="Soderlund C."/>
            <person name="Springer N.M."/>
            <person name="Sun Q."/>
            <person name="Wang H."/>
            <person name="Waterman M."/>
            <person name="Westerman R."/>
            <person name="Wolfgruber T.K."/>
            <person name="Yang L."/>
            <person name="Yu Y."/>
            <person name="Zhang L."/>
            <person name="Zhou S."/>
            <person name="Zhu Q."/>
            <person name="Bennetzen J.L."/>
            <person name="Dawe R.K."/>
            <person name="Jiang J."/>
            <person name="Jiang N."/>
            <person name="Presting G.G."/>
            <person name="Wessler S.R."/>
            <person name="Aluru S."/>
            <person name="Martienssen R.A."/>
            <person name="Clifton S.W."/>
            <person name="McCombie W.R."/>
            <person name="Wing R.A."/>
            <person name="Wilson R.K."/>
        </authorList>
    </citation>
    <scope>NUCLEOTIDE SEQUENCE [LARGE SCALE GENOMIC DNA]</scope>
    <source>
        <strain evidence="2">cv. B73</strain>
    </source>
</reference>
<dbReference type="InParanoid" id="A0A804NUI6"/>
<evidence type="ECO:0000313" key="1">
    <source>
        <dbReference type="EnsemblPlants" id="Zm00001eb187270_P001"/>
    </source>
</evidence>
<proteinExistence type="predicted"/>
<dbReference type="Gramene" id="Zm00001eb187270_T001">
    <property type="protein sequence ID" value="Zm00001eb187270_P001"/>
    <property type="gene ID" value="Zm00001eb187270"/>
</dbReference>
<accession>A0A804NUI6</accession>
<dbReference type="Proteomes" id="UP000007305">
    <property type="component" value="Chromosome 4"/>
</dbReference>